<evidence type="ECO:0000256" key="10">
    <source>
        <dbReference type="HAMAP-Rule" id="MF_00454"/>
    </source>
</evidence>
<feature type="binding site" evidence="10">
    <location>
        <position position="79"/>
    </location>
    <ligand>
        <name>Na(+)</name>
        <dbReference type="ChEBI" id="CHEBI:29101"/>
        <note>structural</note>
    </ligand>
</feature>
<feature type="transmembrane region" description="Helical" evidence="10">
    <location>
        <begin position="95"/>
        <end position="117"/>
    </location>
</feature>
<gene>
    <name evidence="10" type="primary">fluC</name>
    <name evidence="10" type="synonym">crcB</name>
    <name evidence="11" type="ORF">GCM10009862_04810</name>
</gene>
<keyword evidence="12" id="KW-1185">Reference proteome</keyword>
<protein>
    <recommendedName>
        <fullName evidence="10">Fluoride-specific ion channel FluC</fullName>
    </recommendedName>
</protein>
<feature type="transmembrane region" description="Helical" evidence="10">
    <location>
        <begin position="69"/>
        <end position="89"/>
    </location>
</feature>
<name>A0ABN3PAQ0_9MICO</name>
<proteinExistence type="inferred from homology"/>
<evidence type="ECO:0000256" key="4">
    <source>
        <dbReference type="ARBA" id="ARBA00022989"/>
    </source>
</evidence>
<evidence type="ECO:0000256" key="9">
    <source>
        <dbReference type="ARBA" id="ARBA00049940"/>
    </source>
</evidence>
<reference evidence="11 12" key="1">
    <citation type="journal article" date="2019" name="Int. J. Syst. Evol. Microbiol.">
        <title>The Global Catalogue of Microorganisms (GCM) 10K type strain sequencing project: providing services to taxonomists for standard genome sequencing and annotation.</title>
        <authorList>
            <consortium name="The Broad Institute Genomics Platform"/>
            <consortium name="The Broad Institute Genome Sequencing Center for Infectious Disease"/>
            <person name="Wu L."/>
            <person name="Ma J."/>
        </authorList>
    </citation>
    <scope>NUCLEOTIDE SEQUENCE [LARGE SCALE GENOMIC DNA]</scope>
    <source>
        <strain evidence="11 12">JCM 16365</strain>
    </source>
</reference>
<comment type="function">
    <text evidence="9 10">Fluoride-specific ion channel. Important for reducing fluoride concentration in the cell, thus reducing its toxicity.</text>
</comment>
<evidence type="ECO:0000256" key="5">
    <source>
        <dbReference type="ARBA" id="ARBA00023136"/>
    </source>
</evidence>
<comment type="similarity">
    <text evidence="7 10">Belongs to the fluoride channel Fluc/FEX (TC 1.A.43) family.</text>
</comment>
<comment type="catalytic activity">
    <reaction evidence="8">
        <text>fluoride(in) = fluoride(out)</text>
        <dbReference type="Rhea" id="RHEA:76159"/>
        <dbReference type="ChEBI" id="CHEBI:17051"/>
    </reaction>
    <physiologicalReaction direction="left-to-right" evidence="8">
        <dbReference type="Rhea" id="RHEA:76160"/>
    </physiologicalReaction>
</comment>
<keyword evidence="10" id="KW-0813">Transport</keyword>
<keyword evidence="2 10" id="KW-1003">Cell membrane</keyword>
<evidence type="ECO:0000256" key="1">
    <source>
        <dbReference type="ARBA" id="ARBA00004651"/>
    </source>
</evidence>
<evidence type="ECO:0000256" key="2">
    <source>
        <dbReference type="ARBA" id="ARBA00022475"/>
    </source>
</evidence>
<feature type="binding site" evidence="10">
    <location>
        <position position="82"/>
    </location>
    <ligand>
        <name>Na(+)</name>
        <dbReference type="ChEBI" id="CHEBI:29101"/>
        <note>structural</note>
    </ligand>
</feature>
<accession>A0ABN3PAQ0</accession>
<comment type="subcellular location">
    <subcellularLocation>
        <location evidence="1 10">Cell membrane</location>
        <topology evidence="1 10">Multi-pass membrane protein</topology>
    </subcellularLocation>
</comment>
<evidence type="ECO:0000256" key="7">
    <source>
        <dbReference type="ARBA" id="ARBA00035120"/>
    </source>
</evidence>
<dbReference type="Proteomes" id="UP001500274">
    <property type="component" value="Unassembled WGS sequence"/>
</dbReference>
<keyword evidence="10" id="KW-0406">Ion transport</keyword>
<keyword evidence="3 10" id="KW-0812">Transmembrane</keyword>
<evidence type="ECO:0000256" key="3">
    <source>
        <dbReference type="ARBA" id="ARBA00022692"/>
    </source>
</evidence>
<keyword evidence="5 10" id="KW-0472">Membrane</keyword>
<dbReference type="HAMAP" id="MF_00454">
    <property type="entry name" value="FluC"/>
    <property type="match status" value="1"/>
</dbReference>
<keyword evidence="4 10" id="KW-1133">Transmembrane helix</keyword>
<evidence type="ECO:0000256" key="8">
    <source>
        <dbReference type="ARBA" id="ARBA00035585"/>
    </source>
</evidence>
<dbReference type="RefSeq" id="WP_344226536.1">
    <property type="nucleotide sequence ID" value="NZ_BAAARI010000003.1"/>
</dbReference>
<dbReference type="InterPro" id="IPR003691">
    <property type="entry name" value="FluC"/>
</dbReference>
<dbReference type="Pfam" id="PF02537">
    <property type="entry name" value="CRCB"/>
    <property type="match status" value="1"/>
</dbReference>
<keyword evidence="6 10" id="KW-0407">Ion channel</keyword>
<keyword evidence="10" id="KW-0915">Sodium</keyword>
<evidence type="ECO:0000256" key="6">
    <source>
        <dbReference type="ARBA" id="ARBA00023303"/>
    </source>
</evidence>
<dbReference type="EMBL" id="BAAARI010000003">
    <property type="protein sequence ID" value="GAA2569132.1"/>
    <property type="molecule type" value="Genomic_DNA"/>
</dbReference>
<comment type="caution">
    <text evidence="11">The sequence shown here is derived from an EMBL/GenBank/DDBJ whole genome shotgun (WGS) entry which is preliminary data.</text>
</comment>
<sequence length="123" mass="12524">MTGFSWRHLGLIVLGGALGTAARAGLLLIDVPGWHPIAVPVINVTGAFALGLLTAVLTRRAETARSRDMRQLLGTGVLGGYTTYSTFAVQAVDGAAIALTLATAAVGLAAAWAGLALGRRRSA</sequence>
<feature type="transmembrane region" description="Helical" evidence="10">
    <location>
        <begin position="34"/>
        <end position="57"/>
    </location>
</feature>
<evidence type="ECO:0000313" key="12">
    <source>
        <dbReference type="Proteomes" id="UP001500274"/>
    </source>
</evidence>
<evidence type="ECO:0000313" key="11">
    <source>
        <dbReference type="EMBL" id="GAA2569132.1"/>
    </source>
</evidence>
<comment type="activity regulation">
    <text evidence="10">Na(+) is not transported, but it plays an essential structural role and its presence is essential for fluoride channel function.</text>
</comment>
<organism evidence="11 12">
    <name type="scientific">Microbacterium binotii</name>
    <dbReference type="NCBI Taxonomy" id="462710"/>
    <lineage>
        <taxon>Bacteria</taxon>
        <taxon>Bacillati</taxon>
        <taxon>Actinomycetota</taxon>
        <taxon>Actinomycetes</taxon>
        <taxon>Micrococcales</taxon>
        <taxon>Microbacteriaceae</taxon>
        <taxon>Microbacterium</taxon>
    </lineage>
</organism>
<keyword evidence="10" id="KW-0479">Metal-binding</keyword>